<dbReference type="EMBL" id="PVUE01000023">
    <property type="protein sequence ID" value="PRZ34782.1"/>
    <property type="molecule type" value="Genomic_DNA"/>
</dbReference>
<keyword evidence="3" id="KW-1185">Reference proteome</keyword>
<organism evidence="2 3">
    <name type="scientific">Antricoccus suffuscus</name>
    <dbReference type="NCBI Taxonomy" id="1629062"/>
    <lineage>
        <taxon>Bacteria</taxon>
        <taxon>Bacillati</taxon>
        <taxon>Actinomycetota</taxon>
        <taxon>Actinomycetes</taxon>
        <taxon>Geodermatophilales</taxon>
        <taxon>Antricoccaceae</taxon>
        <taxon>Antricoccus</taxon>
    </lineage>
</organism>
<dbReference type="AlphaFoldDB" id="A0A2T0ZEJ8"/>
<protein>
    <submittedName>
        <fullName evidence="2">Uncharacterized protein</fullName>
    </submittedName>
</protein>
<accession>A0A2T0ZEJ8</accession>
<feature type="region of interest" description="Disordered" evidence="1">
    <location>
        <begin position="81"/>
        <end position="113"/>
    </location>
</feature>
<evidence type="ECO:0000313" key="2">
    <source>
        <dbReference type="EMBL" id="PRZ34782.1"/>
    </source>
</evidence>
<gene>
    <name evidence="2" type="ORF">CLV47_12314</name>
</gene>
<name>A0A2T0ZEJ8_9ACTN</name>
<dbReference type="Proteomes" id="UP000237752">
    <property type="component" value="Unassembled WGS sequence"/>
</dbReference>
<proteinExistence type="predicted"/>
<evidence type="ECO:0000313" key="3">
    <source>
        <dbReference type="Proteomes" id="UP000237752"/>
    </source>
</evidence>
<dbReference type="RefSeq" id="WP_146135456.1">
    <property type="nucleotide sequence ID" value="NZ_PVUE01000023.1"/>
</dbReference>
<feature type="region of interest" description="Disordered" evidence="1">
    <location>
        <begin position="40"/>
        <end position="69"/>
    </location>
</feature>
<comment type="caution">
    <text evidence="2">The sequence shown here is derived from an EMBL/GenBank/DDBJ whole genome shotgun (WGS) entry which is preliminary data.</text>
</comment>
<reference evidence="2 3" key="1">
    <citation type="submission" date="2018-03" db="EMBL/GenBank/DDBJ databases">
        <title>Genomic Encyclopedia of Archaeal and Bacterial Type Strains, Phase II (KMG-II): from individual species to whole genera.</title>
        <authorList>
            <person name="Goeker M."/>
        </authorList>
    </citation>
    <scope>NUCLEOTIDE SEQUENCE [LARGE SCALE GENOMIC DNA]</scope>
    <source>
        <strain evidence="2 3">DSM 100065</strain>
    </source>
</reference>
<evidence type="ECO:0000256" key="1">
    <source>
        <dbReference type="SAM" id="MobiDB-lite"/>
    </source>
</evidence>
<sequence length="130" mass="13874">MYLACGYESPAAWRHRRVAHVLYAAIGAGMLEAVPTAQVEETAGPPVSGPAPPGMQRFEVEGQAGDSADSEYDFYNFEGRGFDDGVGPDLNGLPSESRRSTRQAVPALDQPASPPLIPYRSAGMVVYFSP</sequence>